<reference evidence="2" key="1">
    <citation type="submission" date="2021-11" db="EMBL/GenBank/DDBJ databases">
        <title>Purpureocillium_takamizusanense_genome.</title>
        <authorList>
            <person name="Nguyen N.-H."/>
        </authorList>
    </citation>
    <scope>NUCLEOTIDE SEQUENCE</scope>
    <source>
        <strain evidence="2">PT3</strain>
    </source>
</reference>
<dbReference type="PANTHER" id="PTHR35896">
    <property type="entry name" value="IG-LIKE DOMAIN-CONTAINING PROTEIN"/>
    <property type="match status" value="1"/>
</dbReference>
<dbReference type="GeneID" id="72072648"/>
<keyword evidence="1" id="KW-0472">Membrane</keyword>
<keyword evidence="1" id="KW-1133">Transmembrane helix</keyword>
<dbReference type="InterPro" id="IPR053008">
    <property type="entry name" value="Phomopsin_biosynth_assoc"/>
</dbReference>
<name>A0A9Q8VHJ0_9HYPO</name>
<keyword evidence="3" id="KW-1185">Reference proteome</keyword>
<dbReference type="OrthoDB" id="3501153at2759"/>
<accession>A0A9Q8VHJ0</accession>
<proteinExistence type="predicted"/>
<feature type="transmembrane region" description="Helical" evidence="1">
    <location>
        <begin position="33"/>
        <end position="52"/>
    </location>
</feature>
<evidence type="ECO:0000256" key="1">
    <source>
        <dbReference type="SAM" id="Phobius"/>
    </source>
</evidence>
<dbReference type="Proteomes" id="UP000829364">
    <property type="component" value="Chromosome 14"/>
</dbReference>
<dbReference type="AlphaFoldDB" id="A0A9Q8VHJ0"/>
<dbReference type="RefSeq" id="XP_047848475.1">
    <property type="nucleotide sequence ID" value="XM_047992461.1"/>
</dbReference>
<dbReference type="EMBL" id="CP086367">
    <property type="protein sequence ID" value="UNI24994.1"/>
    <property type="molecule type" value="Genomic_DNA"/>
</dbReference>
<evidence type="ECO:0000313" key="2">
    <source>
        <dbReference type="EMBL" id="UNI24994.1"/>
    </source>
</evidence>
<evidence type="ECO:0000313" key="3">
    <source>
        <dbReference type="Proteomes" id="UP000829364"/>
    </source>
</evidence>
<dbReference type="PANTHER" id="PTHR35896:SF3">
    <property type="entry name" value="MAJOR FACILITATOR SUPERFAMILY TRANSPORTER"/>
    <property type="match status" value="1"/>
</dbReference>
<organism evidence="2 3">
    <name type="scientific">Purpureocillium takamizusanense</name>
    <dbReference type="NCBI Taxonomy" id="2060973"/>
    <lineage>
        <taxon>Eukaryota</taxon>
        <taxon>Fungi</taxon>
        <taxon>Dikarya</taxon>
        <taxon>Ascomycota</taxon>
        <taxon>Pezizomycotina</taxon>
        <taxon>Sordariomycetes</taxon>
        <taxon>Hypocreomycetidae</taxon>
        <taxon>Hypocreales</taxon>
        <taxon>Ophiocordycipitaceae</taxon>
        <taxon>Purpureocillium</taxon>
    </lineage>
</organism>
<sequence length="237" mass="27072">MGLLPSFKQKYVPLLNSSLLGNSQQPKSPLKRWILIVLFAWWNVILVGWGLYCFKAYINSKNPAIVPVSCDCGATIEEAVSKGCKYDALSVSWLPPQCRDDELTFEFNKAGPGGEWLYWADRNMTQPLTLNKIGALADKPIQDAQFWTTFGWHISHCSFYWRKEHRMRDRGVEVEHRYDRESHIKHCHTAFMARTPLNETNTKAAVGLGGDKVGGVRTEEQTKHEHVHNGHEGEHHD</sequence>
<keyword evidence="1" id="KW-0812">Transmembrane</keyword>
<protein>
    <submittedName>
        <fullName evidence="2">Uncharacterized protein</fullName>
    </submittedName>
</protein>
<dbReference type="KEGG" id="ptkz:JDV02_010705"/>
<gene>
    <name evidence="2" type="ORF">JDV02_010705</name>
</gene>